<reference evidence="1" key="1">
    <citation type="submission" date="2018-02" db="EMBL/GenBank/DDBJ databases">
        <title>Rhizophora mucronata_Transcriptome.</title>
        <authorList>
            <person name="Meera S.P."/>
            <person name="Sreeshan A."/>
            <person name="Augustine A."/>
        </authorList>
    </citation>
    <scope>NUCLEOTIDE SEQUENCE</scope>
    <source>
        <tissue evidence="1">Leaf</tissue>
    </source>
</reference>
<sequence>MSNIVIIISINYIHRALSSILCVNCNTIKPWILHFILIDVLNKIPLCIKIAFFPLFLKIEWLYLDPIFDKIIIILISHFGNGHVIEFFTKEFCSNLTAALCTLCSCLTRISCLT</sequence>
<proteinExistence type="predicted"/>
<organism evidence="1">
    <name type="scientific">Rhizophora mucronata</name>
    <name type="common">Asiatic mangrove</name>
    <dbReference type="NCBI Taxonomy" id="61149"/>
    <lineage>
        <taxon>Eukaryota</taxon>
        <taxon>Viridiplantae</taxon>
        <taxon>Streptophyta</taxon>
        <taxon>Embryophyta</taxon>
        <taxon>Tracheophyta</taxon>
        <taxon>Spermatophyta</taxon>
        <taxon>Magnoliopsida</taxon>
        <taxon>eudicotyledons</taxon>
        <taxon>Gunneridae</taxon>
        <taxon>Pentapetalae</taxon>
        <taxon>rosids</taxon>
        <taxon>fabids</taxon>
        <taxon>Malpighiales</taxon>
        <taxon>Rhizophoraceae</taxon>
        <taxon>Rhizophora</taxon>
    </lineage>
</organism>
<accession>A0A2P2KJ41</accession>
<dbReference type="AlphaFoldDB" id="A0A2P2KJ41"/>
<name>A0A2P2KJ41_RHIMU</name>
<protein>
    <submittedName>
        <fullName evidence="1">Uncharacterized protein MANES_06G012400</fullName>
    </submittedName>
</protein>
<evidence type="ECO:0000313" key="1">
    <source>
        <dbReference type="EMBL" id="MBX05737.1"/>
    </source>
</evidence>
<dbReference type="EMBL" id="GGEC01025253">
    <property type="protein sequence ID" value="MBX05737.1"/>
    <property type="molecule type" value="Transcribed_RNA"/>
</dbReference>